<dbReference type="InterPro" id="IPR012999">
    <property type="entry name" value="Pyr_OxRdtase_I_AS"/>
</dbReference>
<comment type="cofactor">
    <cofactor evidence="12 14">
        <name>FAD</name>
        <dbReference type="ChEBI" id="CHEBI:57692"/>
    </cofactor>
    <text evidence="12 14">Binds 1 FAD per subunit.</text>
</comment>
<keyword evidence="17" id="KW-0670">Pyruvate</keyword>
<dbReference type="PANTHER" id="PTHR22912">
    <property type="entry name" value="DISULFIDE OXIDOREDUCTASE"/>
    <property type="match status" value="1"/>
</dbReference>
<dbReference type="PRINTS" id="PR00368">
    <property type="entry name" value="FADPNR"/>
</dbReference>
<evidence type="ECO:0000256" key="9">
    <source>
        <dbReference type="ARBA" id="ARBA00023284"/>
    </source>
</evidence>
<keyword evidence="18" id="KW-1185">Reference proteome</keyword>
<feature type="binding site" evidence="12">
    <location>
        <begin position="147"/>
        <end position="149"/>
    </location>
    <ligand>
        <name>FAD</name>
        <dbReference type="ChEBI" id="CHEBI:57692"/>
    </ligand>
</feature>
<comment type="miscellaneous">
    <text evidence="14">The active site is a redox-active disulfide bond.</text>
</comment>
<accession>A0A0E9LZR2</accession>
<evidence type="ECO:0000256" key="12">
    <source>
        <dbReference type="PIRSR" id="PIRSR000350-3"/>
    </source>
</evidence>
<evidence type="ECO:0000256" key="10">
    <source>
        <dbReference type="ARBA" id="ARBA00049187"/>
    </source>
</evidence>
<keyword evidence="7 12" id="KW-0520">NAD</keyword>
<evidence type="ECO:0000256" key="13">
    <source>
        <dbReference type="PIRSR" id="PIRSR000350-4"/>
    </source>
</evidence>
<keyword evidence="4 14" id="KW-0285">Flavoprotein</keyword>
<organism evidence="17 18">
    <name type="scientific">Geofilum rubicundum JCM 15548</name>
    <dbReference type="NCBI Taxonomy" id="1236989"/>
    <lineage>
        <taxon>Bacteria</taxon>
        <taxon>Pseudomonadati</taxon>
        <taxon>Bacteroidota</taxon>
        <taxon>Bacteroidia</taxon>
        <taxon>Marinilabiliales</taxon>
        <taxon>Marinilabiliaceae</taxon>
        <taxon>Geofilum</taxon>
    </lineage>
</organism>
<evidence type="ECO:0000256" key="4">
    <source>
        <dbReference type="ARBA" id="ARBA00022630"/>
    </source>
</evidence>
<dbReference type="GO" id="GO:0050660">
    <property type="term" value="F:flavin adenine dinucleotide binding"/>
    <property type="evidence" value="ECO:0007669"/>
    <property type="project" value="InterPro"/>
</dbReference>
<dbReference type="InterPro" id="IPR016156">
    <property type="entry name" value="FAD/NAD-linked_Rdtase_dimer_sf"/>
</dbReference>
<reference evidence="17 18" key="1">
    <citation type="journal article" date="2015" name="Microbes Environ.">
        <title>Distribution and evolution of nitrogen fixation genes in the phylum bacteroidetes.</title>
        <authorList>
            <person name="Inoue J."/>
            <person name="Oshima K."/>
            <person name="Suda W."/>
            <person name="Sakamoto M."/>
            <person name="Iino T."/>
            <person name="Noda S."/>
            <person name="Hongoh Y."/>
            <person name="Hattori M."/>
            <person name="Ohkuma M."/>
        </authorList>
    </citation>
    <scope>NUCLEOTIDE SEQUENCE [LARGE SCALE GENOMIC DNA]</scope>
    <source>
        <strain evidence="17">JCM 15548</strain>
    </source>
</reference>
<feature type="binding site" evidence="12">
    <location>
        <begin position="184"/>
        <end position="191"/>
    </location>
    <ligand>
        <name>NAD(+)</name>
        <dbReference type="ChEBI" id="CHEBI:57540"/>
    </ligand>
</feature>
<evidence type="ECO:0000256" key="6">
    <source>
        <dbReference type="ARBA" id="ARBA00023002"/>
    </source>
</evidence>
<evidence type="ECO:0000313" key="18">
    <source>
        <dbReference type="Proteomes" id="UP000032900"/>
    </source>
</evidence>
<dbReference type="AlphaFoldDB" id="A0A0E9LZR2"/>
<sequence length="472" mass="50839">MTDKKKKTQLAIIGAGPGGYAAAFHAADLGLKVTLIDPRENPGGICLYEGCIPTKALLHFADVKEESEKAKEFGLHFDNASVDINQLSKWKDQVVGKLTKGLGQLTKARKINYVRAVATITDSHTLELTDADKNKSSLTFDKAIIATGSHANELPEAKFDHKKILDAGSALQLKEAPKQMLVVGAGYIGLEMSVIYQALGTKITIVEASSGILPGMSRDLAKVFQKERQTLLKNAHFNTKVVEVGKKGKRLKATYKNKEGQKTSKNFDKILVAVGQTPNTQNLGLEAAGIELGQKGFIQVNEFRQTNRDHIYAVGDVTGAPLLAHKATHEGRVAAEHVAGLKTAYEPKAIPAVVYTGLAWVGLTEAKAKEEKREVKIVTFPWNASGRAATQGIKQGLTKLIIDPENDRLLGAEFAGKRAGTLVAEATLAIEMGATAKDLELTIHPHPTFSETIMEAAELYYGPATHSMKSGA</sequence>
<comment type="caution">
    <text evidence="17">The sequence shown here is derived from an EMBL/GenBank/DDBJ whole genome shotgun (WGS) entry which is preliminary data.</text>
</comment>
<dbReference type="Pfam" id="PF02852">
    <property type="entry name" value="Pyr_redox_dim"/>
    <property type="match status" value="1"/>
</dbReference>
<dbReference type="Proteomes" id="UP000032900">
    <property type="component" value="Unassembled WGS sequence"/>
</dbReference>
<protein>
    <recommendedName>
        <fullName evidence="3 14">Dihydrolipoyl dehydrogenase</fullName>
        <ecNumber evidence="2 14">1.8.1.4</ecNumber>
    </recommendedName>
</protein>
<dbReference type="InterPro" id="IPR006258">
    <property type="entry name" value="Lipoamide_DH"/>
</dbReference>
<proteinExistence type="inferred from homology"/>
<dbReference type="GO" id="GO:0006103">
    <property type="term" value="P:2-oxoglutarate metabolic process"/>
    <property type="evidence" value="ECO:0007669"/>
    <property type="project" value="TreeGrafter"/>
</dbReference>
<dbReference type="InterPro" id="IPR023753">
    <property type="entry name" value="FAD/NAD-binding_dom"/>
</dbReference>
<keyword evidence="5 12" id="KW-0274">FAD</keyword>
<feature type="domain" description="Pyridine nucleotide-disulphide oxidoreductase dimerisation" evidence="15">
    <location>
        <begin position="350"/>
        <end position="457"/>
    </location>
</feature>
<keyword evidence="6 14" id="KW-0560">Oxidoreductase</keyword>
<dbReference type="GO" id="GO:0004148">
    <property type="term" value="F:dihydrolipoyl dehydrogenase (NADH) activity"/>
    <property type="evidence" value="ECO:0007669"/>
    <property type="project" value="UniProtKB-EC"/>
</dbReference>
<dbReference type="Pfam" id="PF07992">
    <property type="entry name" value="Pyr_redox_2"/>
    <property type="match status" value="1"/>
</dbReference>
<dbReference type="InterPro" id="IPR004099">
    <property type="entry name" value="Pyr_nucl-diS_OxRdtase_dimer"/>
</dbReference>
<keyword evidence="9 14" id="KW-0676">Redox-active center</keyword>
<comment type="similarity">
    <text evidence="1 14">Belongs to the class-I pyridine nucleotide-disulfide oxidoreductase family.</text>
</comment>
<dbReference type="NCBIfam" id="TIGR01350">
    <property type="entry name" value="lipoamide_DH"/>
    <property type="match status" value="1"/>
</dbReference>
<feature type="binding site" evidence="12">
    <location>
        <position position="275"/>
    </location>
    <ligand>
        <name>NAD(+)</name>
        <dbReference type="ChEBI" id="CHEBI:57540"/>
    </ligand>
</feature>
<evidence type="ECO:0000256" key="1">
    <source>
        <dbReference type="ARBA" id="ARBA00007532"/>
    </source>
</evidence>
<evidence type="ECO:0000256" key="11">
    <source>
        <dbReference type="PIRSR" id="PIRSR000350-2"/>
    </source>
</evidence>
<dbReference type="STRING" id="1236989.JCM15548_13110"/>
<dbReference type="PIRSF" id="PIRSF000350">
    <property type="entry name" value="Mercury_reductase_MerA"/>
    <property type="match status" value="1"/>
</dbReference>
<gene>
    <name evidence="17" type="ORF">JCM15548_13110</name>
</gene>
<dbReference type="EMBL" id="BAZW01000030">
    <property type="protein sequence ID" value="GAO30798.1"/>
    <property type="molecule type" value="Genomic_DNA"/>
</dbReference>
<dbReference type="InterPro" id="IPR036188">
    <property type="entry name" value="FAD/NAD-bd_sf"/>
</dbReference>
<evidence type="ECO:0000256" key="14">
    <source>
        <dbReference type="RuleBase" id="RU003692"/>
    </source>
</evidence>
<feature type="binding site" evidence="12">
    <location>
        <position position="207"/>
    </location>
    <ligand>
        <name>NAD(+)</name>
        <dbReference type="ChEBI" id="CHEBI:57540"/>
    </ligand>
</feature>
<dbReference type="SUPFAM" id="SSF55424">
    <property type="entry name" value="FAD/NAD-linked reductases, dimerisation (C-terminal) domain"/>
    <property type="match status" value="1"/>
</dbReference>
<dbReference type="InterPro" id="IPR050151">
    <property type="entry name" value="Class-I_Pyr_Nuc-Dis_Oxidored"/>
</dbReference>
<dbReference type="PANTHER" id="PTHR22912:SF160">
    <property type="entry name" value="DIHYDROLIPOYL DEHYDROGENASE"/>
    <property type="match status" value="1"/>
</dbReference>
<evidence type="ECO:0000313" key="17">
    <source>
        <dbReference type="EMBL" id="GAO30798.1"/>
    </source>
</evidence>
<keyword evidence="8" id="KW-1015">Disulfide bond</keyword>
<evidence type="ECO:0000256" key="8">
    <source>
        <dbReference type="ARBA" id="ARBA00023157"/>
    </source>
</evidence>
<dbReference type="PRINTS" id="PR00411">
    <property type="entry name" value="PNDRDTASEI"/>
</dbReference>
<keyword evidence="12" id="KW-0547">Nucleotide-binding</keyword>
<comment type="catalytic activity">
    <reaction evidence="10 14">
        <text>N(6)-[(R)-dihydrolipoyl]-L-lysyl-[protein] + NAD(+) = N(6)-[(R)-lipoyl]-L-lysyl-[protein] + NADH + H(+)</text>
        <dbReference type="Rhea" id="RHEA:15045"/>
        <dbReference type="Rhea" id="RHEA-COMP:10474"/>
        <dbReference type="Rhea" id="RHEA-COMP:10475"/>
        <dbReference type="ChEBI" id="CHEBI:15378"/>
        <dbReference type="ChEBI" id="CHEBI:57540"/>
        <dbReference type="ChEBI" id="CHEBI:57945"/>
        <dbReference type="ChEBI" id="CHEBI:83099"/>
        <dbReference type="ChEBI" id="CHEBI:83100"/>
        <dbReference type="EC" id="1.8.1.4"/>
    </reaction>
</comment>
<feature type="disulfide bond" description="Redox-active" evidence="13">
    <location>
        <begin position="46"/>
        <end position="51"/>
    </location>
</feature>
<evidence type="ECO:0000256" key="3">
    <source>
        <dbReference type="ARBA" id="ARBA00016961"/>
    </source>
</evidence>
<dbReference type="InterPro" id="IPR001100">
    <property type="entry name" value="Pyr_nuc-diS_OxRdtase"/>
</dbReference>
<feature type="binding site" evidence="12">
    <location>
        <position position="316"/>
    </location>
    <ligand>
        <name>FAD</name>
        <dbReference type="ChEBI" id="CHEBI:57692"/>
    </ligand>
</feature>
<feature type="domain" description="FAD/NAD(P)-binding" evidence="16">
    <location>
        <begin position="9"/>
        <end position="331"/>
    </location>
</feature>
<feature type="binding site" evidence="12">
    <location>
        <position position="55"/>
    </location>
    <ligand>
        <name>FAD</name>
        <dbReference type="ChEBI" id="CHEBI:57692"/>
    </ligand>
</feature>
<dbReference type="Gene3D" id="3.30.390.30">
    <property type="match status" value="1"/>
</dbReference>
<dbReference type="PROSITE" id="PS00076">
    <property type="entry name" value="PYRIDINE_REDOX_1"/>
    <property type="match status" value="1"/>
</dbReference>
<evidence type="ECO:0000256" key="7">
    <source>
        <dbReference type="ARBA" id="ARBA00023027"/>
    </source>
</evidence>
<evidence type="ECO:0000259" key="16">
    <source>
        <dbReference type="Pfam" id="PF07992"/>
    </source>
</evidence>
<dbReference type="FunFam" id="3.30.390.30:FF:000001">
    <property type="entry name" value="Dihydrolipoyl dehydrogenase"/>
    <property type="match status" value="1"/>
</dbReference>
<dbReference type="RefSeq" id="WP_062126170.1">
    <property type="nucleotide sequence ID" value="NZ_BAZW01000030.1"/>
</dbReference>
<name>A0A0E9LZR2_9BACT</name>
<dbReference type="Gene3D" id="3.50.50.60">
    <property type="entry name" value="FAD/NAD(P)-binding domain"/>
    <property type="match status" value="2"/>
</dbReference>
<evidence type="ECO:0000259" key="15">
    <source>
        <dbReference type="Pfam" id="PF02852"/>
    </source>
</evidence>
<evidence type="ECO:0000256" key="2">
    <source>
        <dbReference type="ARBA" id="ARBA00012608"/>
    </source>
</evidence>
<dbReference type="SUPFAM" id="SSF51905">
    <property type="entry name" value="FAD/NAD(P)-binding domain"/>
    <property type="match status" value="1"/>
</dbReference>
<dbReference type="OrthoDB" id="9800167at2"/>
<dbReference type="EC" id="1.8.1.4" evidence="2 14"/>
<evidence type="ECO:0000256" key="5">
    <source>
        <dbReference type="ARBA" id="ARBA00022827"/>
    </source>
</evidence>
<feature type="active site" description="Proton acceptor" evidence="11">
    <location>
        <position position="446"/>
    </location>
</feature>